<comment type="similarity">
    <text evidence="1">Belongs to the GSP E family.</text>
</comment>
<dbReference type="EMBL" id="RCZP01000043">
    <property type="protein sequence ID" value="TPG46005.1"/>
    <property type="molecule type" value="Genomic_DNA"/>
</dbReference>
<dbReference type="InterPro" id="IPR001482">
    <property type="entry name" value="T2SS/T4SS_dom"/>
</dbReference>
<reference evidence="3 4" key="1">
    <citation type="journal article" date="2019" name="Environ. Microbiol.">
        <title>Species interactions and distinct microbial communities in high Arctic permafrost affected cryosols are associated with the CH4 and CO2 gas fluxes.</title>
        <authorList>
            <person name="Altshuler I."/>
            <person name="Hamel J."/>
            <person name="Turney S."/>
            <person name="Magnuson E."/>
            <person name="Levesque R."/>
            <person name="Greer C."/>
            <person name="Whyte L.G."/>
        </authorList>
    </citation>
    <scope>NUCLEOTIDE SEQUENCE [LARGE SCALE GENOMIC DNA]</scope>
    <source>
        <strain evidence="3 4">S9.3B</strain>
    </source>
</reference>
<dbReference type="Pfam" id="PF00437">
    <property type="entry name" value="T2SSE"/>
    <property type="match status" value="1"/>
</dbReference>
<accession>A0A502F9D2</accession>
<sequence>MQPAEITLNRLLAPLANALDDPDTREVVVLRPGEFGVENSKGWHWYDDPALTYPRCLSLAILAAHRTGQHFGENTLGVSSRLPGRHRITMAGPPSTPAGTINLTIRKRATSFTPTPEWLAERGYFDFLPKGTDWVAWCRERVLAKRTFLLTGETGSSKTTFAEALIREIPMDQRIVTMESVPEWDLPHRNWVPIVYAQAGSEAHGLPTATQALELALRQRPDRILFGEMRTAECWAYLRALQSGHPGGITTAHAMPGVRQALAALMLMIRENPSAASATEDLITQLLRTSINVVAHCEKVPGATVPYRVTHLEEIEA</sequence>
<dbReference type="RefSeq" id="WP_140886568.1">
    <property type="nucleotide sequence ID" value="NZ_RCZP01000043.1"/>
</dbReference>
<name>A0A502F9D2_9PROT</name>
<keyword evidence="4" id="KW-1185">Reference proteome</keyword>
<dbReference type="AlphaFoldDB" id="A0A502F9D2"/>
<dbReference type="PANTHER" id="PTHR30486:SF6">
    <property type="entry name" value="TYPE IV PILUS RETRACTATION ATPASE PILT"/>
    <property type="match status" value="1"/>
</dbReference>
<dbReference type="Proteomes" id="UP000317078">
    <property type="component" value="Unassembled WGS sequence"/>
</dbReference>
<organism evidence="3 4">
    <name type="scientific">Muricoccus nepalensis</name>
    <dbReference type="NCBI Taxonomy" id="1854500"/>
    <lineage>
        <taxon>Bacteria</taxon>
        <taxon>Pseudomonadati</taxon>
        <taxon>Pseudomonadota</taxon>
        <taxon>Alphaproteobacteria</taxon>
        <taxon>Acetobacterales</taxon>
        <taxon>Roseomonadaceae</taxon>
        <taxon>Muricoccus</taxon>
    </lineage>
</organism>
<dbReference type="OrthoDB" id="9810761at2"/>
<dbReference type="SUPFAM" id="SSF52540">
    <property type="entry name" value="P-loop containing nucleoside triphosphate hydrolases"/>
    <property type="match status" value="1"/>
</dbReference>
<evidence type="ECO:0000256" key="1">
    <source>
        <dbReference type="ARBA" id="ARBA00006611"/>
    </source>
</evidence>
<dbReference type="PANTHER" id="PTHR30486">
    <property type="entry name" value="TWITCHING MOTILITY PROTEIN PILT"/>
    <property type="match status" value="1"/>
</dbReference>
<protein>
    <recommendedName>
        <fullName evidence="2">Bacterial type II secretion system protein E domain-containing protein</fullName>
    </recommendedName>
</protein>
<proteinExistence type="inferred from homology"/>
<evidence type="ECO:0000313" key="3">
    <source>
        <dbReference type="EMBL" id="TPG46005.1"/>
    </source>
</evidence>
<dbReference type="Gene3D" id="3.40.50.300">
    <property type="entry name" value="P-loop containing nucleotide triphosphate hydrolases"/>
    <property type="match status" value="1"/>
</dbReference>
<dbReference type="CDD" id="cd01130">
    <property type="entry name" value="VirB11-like_ATPase"/>
    <property type="match status" value="1"/>
</dbReference>
<evidence type="ECO:0000313" key="4">
    <source>
        <dbReference type="Proteomes" id="UP000317078"/>
    </source>
</evidence>
<gene>
    <name evidence="3" type="ORF">EAH89_25620</name>
</gene>
<evidence type="ECO:0000259" key="2">
    <source>
        <dbReference type="Pfam" id="PF00437"/>
    </source>
</evidence>
<feature type="domain" description="Bacterial type II secretion system protein E" evidence="2">
    <location>
        <begin position="145"/>
        <end position="288"/>
    </location>
</feature>
<comment type="caution">
    <text evidence="3">The sequence shown here is derived from an EMBL/GenBank/DDBJ whole genome shotgun (WGS) entry which is preliminary data.</text>
</comment>
<dbReference type="InterPro" id="IPR027417">
    <property type="entry name" value="P-loop_NTPase"/>
</dbReference>
<dbReference type="GO" id="GO:0016887">
    <property type="term" value="F:ATP hydrolysis activity"/>
    <property type="evidence" value="ECO:0007669"/>
    <property type="project" value="InterPro"/>
</dbReference>
<dbReference type="Gene3D" id="3.30.450.90">
    <property type="match status" value="1"/>
</dbReference>
<dbReference type="InterPro" id="IPR050921">
    <property type="entry name" value="T4SS_GSP_E_ATPase"/>
</dbReference>